<dbReference type="Proteomes" id="UP000823775">
    <property type="component" value="Unassembled WGS sequence"/>
</dbReference>
<protein>
    <submittedName>
        <fullName evidence="1">Uncharacterized protein</fullName>
    </submittedName>
</protein>
<accession>A0ABS8WQJ2</accession>
<feature type="non-terminal residue" evidence="1">
    <location>
        <position position="1"/>
    </location>
</feature>
<evidence type="ECO:0000313" key="2">
    <source>
        <dbReference type="Proteomes" id="UP000823775"/>
    </source>
</evidence>
<evidence type="ECO:0000313" key="1">
    <source>
        <dbReference type="EMBL" id="MCE3051738.1"/>
    </source>
</evidence>
<organism evidence="1 2">
    <name type="scientific">Datura stramonium</name>
    <name type="common">Jimsonweed</name>
    <name type="synonym">Common thornapple</name>
    <dbReference type="NCBI Taxonomy" id="4076"/>
    <lineage>
        <taxon>Eukaryota</taxon>
        <taxon>Viridiplantae</taxon>
        <taxon>Streptophyta</taxon>
        <taxon>Embryophyta</taxon>
        <taxon>Tracheophyta</taxon>
        <taxon>Spermatophyta</taxon>
        <taxon>Magnoliopsida</taxon>
        <taxon>eudicotyledons</taxon>
        <taxon>Gunneridae</taxon>
        <taxon>Pentapetalae</taxon>
        <taxon>asterids</taxon>
        <taxon>lamiids</taxon>
        <taxon>Solanales</taxon>
        <taxon>Solanaceae</taxon>
        <taxon>Solanoideae</taxon>
        <taxon>Datureae</taxon>
        <taxon>Datura</taxon>
    </lineage>
</organism>
<name>A0ABS8WQJ2_DATST</name>
<comment type="caution">
    <text evidence="1">The sequence shown here is derived from an EMBL/GenBank/DDBJ whole genome shotgun (WGS) entry which is preliminary data.</text>
</comment>
<dbReference type="EMBL" id="JACEIK010008891">
    <property type="protein sequence ID" value="MCE3051738.1"/>
    <property type="molecule type" value="Genomic_DNA"/>
</dbReference>
<sequence>AYRNNEEEEHLYQISDMEKLILEHMKVMREQVDVDVEEVDKSEDVNHNSILELGCIGPHSKHFSKLCMVENLEIEPLKHMERCVDEEQFPYIPKIFMPKRHNYIPQLRAKKY</sequence>
<keyword evidence="2" id="KW-1185">Reference proteome</keyword>
<gene>
    <name evidence="1" type="ORF">HAX54_050636</name>
</gene>
<reference evidence="1 2" key="1">
    <citation type="journal article" date="2021" name="BMC Genomics">
        <title>Datura genome reveals duplications of psychoactive alkaloid biosynthetic genes and high mutation rate following tissue culture.</title>
        <authorList>
            <person name="Rajewski A."/>
            <person name="Carter-House D."/>
            <person name="Stajich J."/>
            <person name="Litt A."/>
        </authorList>
    </citation>
    <scope>NUCLEOTIDE SEQUENCE [LARGE SCALE GENOMIC DNA]</scope>
    <source>
        <strain evidence="1">AR-01</strain>
    </source>
</reference>
<proteinExistence type="predicted"/>